<sequence>MSSGVSGVGGATRDRRNTRRSFAISITIDSNCHHSKRDSHFAAATATAIITASTSICSPSMNLDFEIRASTHSRRNPPQLNRNTKKPPDPHRTTSTRSSSLSTTYLPPARSHPDLLIDHRFSKSSQRRRRYIRSTCSLWILVAYWTPLFLLLMATPTPGVLAASEGATITLSRALDSPSVDSVELKNLPRPSPAKADNPESIDELAGIELSDDLELSADVDNSLQNEDASILDEAEVDASLEKLDFQTDTMLVDVYSHISRREVHIRDLVAVEVARTYSDRMHVEFCALLYVSSENSLYAVAKEATLVKLDGKTLTLIDAYSVPPLPQASAYCQDSLGCKQRREINVLAKTPERPFVFYCSLHYEEYPRGVNRQTLTSCVVPNPTNLAEPLLIWDNGYYTSMDPQRPPIILVPKDVTPEQSVAETPHQPFFYVAGVTANFLHIGRLQMPDWASGSISWDGALFSPKRSVFINEPATIVMSFETETAVYFLLREKPSSLSRQHSPQETISRLIRVCRGDKGGLRGIAEHYFGTMAKADLICQSELAAFSGSEEKSRFTFDFAQSAHWDADAKRLYAVFSTGEAGPRGSAVCVYDLLRIERAFRGPVTNPNYLHRQASIPAETSVRPNPFPTICERFAAGNLTADELSLGQIGANFLYRYESVSPLFGHAIAMSPTTTWSAIVGYQLSSIANVHYTSSILWLASASHLTQLAFYESYKKDDDQSTPVLLSTCELRRLRVGQTNDILERLRKGPRPVAKPQELSFQQREPSNWGLPFNEDDSWQSGPERPPETSELERITSIIKEGDLIFLGTTHTIFRFPTDTCVLHSTEEACMTSGDPHCGWSSQVFRCVSLLNLRGLRTSGLTFNVNVKTRPQCPSSSPPHIEGKGSGWSPWRPCLMTNDLHPKTRKASSDVQRSCLCRICLSETLCNFAEQQVSQCKVPGVWSPWSSWSRCLDKLRFRTRTCFNPLLGANLPASECLGAEREEQFCLMHPLIPEEVAFEGMSAEHVALKTSTNHGVTIDRNHLVGMLVGLFVGVLFTLLFILLFVRLSRFRRWLTSRSGHPHRLRLRGEPRSIANIQLESQLRDSLLNDHSVYANPSPVERSIHSNSSPRYNFILHPRPPMSIERTSESTFPSTEETSTTTGFYDRLSESNK</sequence>
<feature type="compositionally biased region" description="Low complexity" evidence="4">
    <location>
        <begin position="93"/>
        <end position="104"/>
    </location>
</feature>
<dbReference type="PROSITE" id="PS51004">
    <property type="entry name" value="SEMA"/>
    <property type="match status" value="1"/>
</dbReference>
<dbReference type="Gene3D" id="2.20.100.10">
    <property type="entry name" value="Thrombospondin type-1 (TSP1) repeat"/>
    <property type="match status" value="1"/>
</dbReference>
<evidence type="ECO:0000313" key="8">
    <source>
        <dbReference type="Proteomes" id="UP001651158"/>
    </source>
</evidence>
<dbReference type="PANTHER" id="PTHR11036">
    <property type="entry name" value="SEMAPHORIN"/>
    <property type="match status" value="1"/>
</dbReference>
<feature type="region of interest" description="Disordered" evidence="4">
    <location>
        <begin position="180"/>
        <end position="200"/>
    </location>
</feature>
<dbReference type="InterPro" id="IPR015943">
    <property type="entry name" value="WD40/YVTN_repeat-like_dom_sf"/>
</dbReference>
<dbReference type="EMBL" id="JAKROA010000003">
    <property type="protein sequence ID" value="KAL5108474.1"/>
    <property type="molecule type" value="Genomic_DNA"/>
</dbReference>
<dbReference type="PANTHER" id="PTHR11036:SF127">
    <property type="entry name" value="SEMAPHORIN-1A"/>
    <property type="match status" value="1"/>
</dbReference>
<evidence type="ECO:0000256" key="4">
    <source>
        <dbReference type="SAM" id="MobiDB-lite"/>
    </source>
</evidence>
<feature type="compositionally biased region" description="Low complexity" evidence="4">
    <location>
        <begin position="1129"/>
        <end position="1142"/>
    </location>
</feature>
<feature type="region of interest" description="Disordered" evidence="4">
    <location>
        <begin position="70"/>
        <end position="109"/>
    </location>
</feature>
<feature type="region of interest" description="Disordered" evidence="4">
    <location>
        <begin position="1119"/>
        <end position="1153"/>
    </location>
</feature>
<dbReference type="SMART" id="SM00630">
    <property type="entry name" value="Sema"/>
    <property type="match status" value="1"/>
</dbReference>
<reference evidence="7 8" key="1">
    <citation type="journal article" date="2022" name="Front. Cell. Infect. Microbiol.">
        <title>The Genomes of Two Strains of Taenia crassiceps the Animal Model for the Study of Human Cysticercosis.</title>
        <authorList>
            <person name="Bobes R.J."/>
            <person name="Estrada K."/>
            <person name="Rios-Valencia D.G."/>
            <person name="Calderon-Gallegos A."/>
            <person name="de la Torre P."/>
            <person name="Carrero J.C."/>
            <person name="Sanchez-Flores A."/>
            <person name="Laclette J.P."/>
        </authorList>
    </citation>
    <scope>NUCLEOTIDE SEQUENCE [LARGE SCALE GENOMIC DNA]</scope>
    <source>
        <strain evidence="7">WFUcys</strain>
    </source>
</reference>
<evidence type="ECO:0000256" key="2">
    <source>
        <dbReference type="ARBA" id="ARBA00022902"/>
    </source>
</evidence>
<dbReference type="InterPro" id="IPR036352">
    <property type="entry name" value="Semap_dom_sf"/>
</dbReference>
<dbReference type="InterPro" id="IPR001627">
    <property type="entry name" value="Semap_dom"/>
</dbReference>
<evidence type="ECO:0000259" key="6">
    <source>
        <dbReference type="PROSITE" id="PS51004"/>
    </source>
</evidence>
<gene>
    <name evidence="7" type="ORF">TcWFU_001376</name>
</gene>
<keyword evidence="8" id="KW-1185">Reference proteome</keyword>
<dbReference type="Proteomes" id="UP001651158">
    <property type="component" value="Unassembled WGS sequence"/>
</dbReference>
<evidence type="ECO:0000256" key="1">
    <source>
        <dbReference type="ARBA" id="ARBA00004167"/>
    </source>
</evidence>
<keyword evidence="5" id="KW-0472">Membrane</keyword>
<dbReference type="Gene3D" id="2.130.10.10">
    <property type="entry name" value="YVTN repeat-like/Quinoprotein amine dehydrogenase"/>
    <property type="match status" value="1"/>
</dbReference>
<name>A0ABR4QG92_9CEST</name>
<dbReference type="InterPro" id="IPR036383">
    <property type="entry name" value="TSP1_rpt_sf"/>
</dbReference>
<dbReference type="InterPro" id="IPR027231">
    <property type="entry name" value="Semaphorin"/>
</dbReference>
<dbReference type="SUPFAM" id="SSF82895">
    <property type="entry name" value="TSP-1 type 1 repeat"/>
    <property type="match status" value="1"/>
</dbReference>
<dbReference type="SUPFAM" id="SSF101912">
    <property type="entry name" value="Sema domain"/>
    <property type="match status" value="1"/>
</dbReference>
<dbReference type="Gene3D" id="3.30.1680.10">
    <property type="entry name" value="ligand-binding face of the semaphorins, domain 2"/>
    <property type="match status" value="1"/>
</dbReference>
<dbReference type="SMART" id="SM00209">
    <property type="entry name" value="TSP1"/>
    <property type="match status" value="1"/>
</dbReference>
<comment type="caution">
    <text evidence="7">The sequence shown here is derived from an EMBL/GenBank/DDBJ whole genome shotgun (WGS) entry which is preliminary data.</text>
</comment>
<evidence type="ECO:0000256" key="3">
    <source>
        <dbReference type="PROSITE-ProRule" id="PRU00352"/>
    </source>
</evidence>
<feature type="transmembrane region" description="Helical" evidence="5">
    <location>
        <begin position="1024"/>
        <end position="1046"/>
    </location>
</feature>
<keyword evidence="5" id="KW-1133">Transmembrane helix</keyword>
<feature type="domain" description="Sema" evidence="6">
    <location>
        <begin position="470"/>
        <end position="819"/>
    </location>
</feature>
<feature type="region of interest" description="Disordered" evidence="4">
    <location>
        <begin position="749"/>
        <end position="790"/>
    </location>
</feature>
<keyword evidence="5" id="KW-0812">Transmembrane</keyword>
<accession>A0ABR4QG92</accession>
<keyword evidence="2" id="KW-0524">Neurogenesis</keyword>
<organism evidence="7 8">
    <name type="scientific">Taenia crassiceps</name>
    <dbReference type="NCBI Taxonomy" id="6207"/>
    <lineage>
        <taxon>Eukaryota</taxon>
        <taxon>Metazoa</taxon>
        <taxon>Spiralia</taxon>
        <taxon>Lophotrochozoa</taxon>
        <taxon>Platyhelminthes</taxon>
        <taxon>Cestoda</taxon>
        <taxon>Eucestoda</taxon>
        <taxon>Cyclophyllidea</taxon>
        <taxon>Taeniidae</taxon>
        <taxon>Taenia</taxon>
    </lineage>
</organism>
<evidence type="ECO:0000313" key="7">
    <source>
        <dbReference type="EMBL" id="KAL5108474.1"/>
    </source>
</evidence>
<proteinExistence type="predicted"/>
<dbReference type="Pfam" id="PF01403">
    <property type="entry name" value="Sema"/>
    <property type="match status" value="1"/>
</dbReference>
<dbReference type="InterPro" id="IPR000884">
    <property type="entry name" value="TSP1_rpt"/>
</dbReference>
<dbReference type="SUPFAM" id="SSF103575">
    <property type="entry name" value="Plexin repeat"/>
    <property type="match status" value="1"/>
</dbReference>
<feature type="transmembrane region" description="Helical" evidence="5">
    <location>
        <begin position="131"/>
        <end position="154"/>
    </location>
</feature>
<protein>
    <submittedName>
        <fullName evidence="7">Semaphorin-5A</fullName>
    </submittedName>
</protein>
<dbReference type="PROSITE" id="PS50092">
    <property type="entry name" value="TSP1"/>
    <property type="match status" value="1"/>
</dbReference>
<evidence type="ECO:0000256" key="5">
    <source>
        <dbReference type="SAM" id="Phobius"/>
    </source>
</evidence>
<comment type="caution">
    <text evidence="3">Lacks conserved residue(s) required for the propagation of feature annotation.</text>
</comment>
<comment type="subcellular location">
    <subcellularLocation>
        <location evidence="1">Membrane</location>
        <topology evidence="1">Single-pass membrane protein</topology>
    </subcellularLocation>
</comment>